<name>A0ACC3NFK0_9PEZI</name>
<dbReference type="Proteomes" id="UP001281147">
    <property type="component" value="Unassembled WGS sequence"/>
</dbReference>
<reference evidence="1" key="1">
    <citation type="submission" date="2023-07" db="EMBL/GenBank/DDBJ databases">
        <title>Black Yeasts Isolated from many extreme environments.</title>
        <authorList>
            <person name="Coleine C."/>
            <person name="Stajich J.E."/>
            <person name="Selbmann L."/>
        </authorList>
    </citation>
    <scope>NUCLEOTIDE SEQUENCE</scope>
    <source>
        <strain evidence="1">CCFEE 5714</strain>
    </source>
</reference>
<keyword evidence="2" id="KW-1185">Reference proteome</keyword>
<accession>A0ACC3NFK0</accession>
<gene>
    <name evidence="1" type="ORF">LTR37_006792</name>
</gene>
<dbReference type="EMBL" id="JAUTXU010000045">
    <property type="protein sequence ID" value="KAK3716062.1"/>
    <property type="molecule type" value="Genomic_DNA"/>
</dbReference>
<evidence type="ECO:0000313" key="2">
    <source>
        <dbReference type="Proteomes" id="UP001281147"/>
    </source>
</evidence>
<proteinExistence type="predicted"/>
<protein>
    <submittedName>
        <fullName evidence="1">Uncharacterized protein</fullName>
    </submittedName>
</protein>
<organism evidence="1 2">
    <name type="scientific">Vermiconidia calcicola</name>
    <dbReference type="NCBI Taxonomy" id="1690605"/>
    <lineage>
        <taxon>Eukaryota</taxon>
        <taxon>Fungi</taxon>
        <taxon>Dikarya</taxon>
        <taxon>Ascomycota</taxon>
        <taxon>Pezizomycotina</taxon>
        <taxon>Dothideomycetes</taxon>
        <taxon>Dothideomycetidae</taxon>
        <taxon>Mycosphaerellales</taxon>
        <taxon>Extremaceae</taxon>
        <taxon>Vermiconidia</taxon>
    </lineage>
</organism>
<sequence length="68" mass="7773">MLPSEYLMIAVNQCMHLNIYGMREKEGNAEEFQEKMGAVLEFSQLFCDELALEGVRIAEEDLDELASE</sequence>
<comment type="caution">
    <text evidence="1">The sequence shown here is derived from an EMBL/GenBank/DDBJ whole genome shotgun (WGS) entry which is preliminary data.</text>
</comment>
<evidence type="ECO:0000313" key="1">
    <source>
        <dbReference type="EMBL" id="KAK3716062.1"/>
    </source>
</evidence>